<reference evidence="1" key="2">
    <citation type="journal article" date="2021" name="Genome Biol. Evol.">
        <title>Developing a high-quality reference genome for a parasitic bivalve with doubly uniparental inheritance (Bivalvia: Unionida).</title>
        <authorList>
            <person name="Smith C.H."/>
        </authorList>
    </citation>
    <scope>NUCLEOTIDE SEQUENCE</scope>
    <source>
        <strain evidence="1">CHS0354</strain>
        <tissue evidence="1">Mantle</tissue>
    </source>
</reference>
<name>A0AAE0VM79_9BIVA</name>
<dbReference type="EMBL" id="JAEAOA010001932">
    <property type="protein sequence ID" value="KAK3581865.1"/>
    <property type="molecule type" value="Genomic_DNA"/>
</dbReference>
<dbReference type="AlphaFoldDB" id="A0AAE0VM79"/>
<protein>
    <submittedName>
        <fullName evidence="1">Uncharacterized protein</fullName>
    </submittedName>
</protein>
<gene>
    <name evidence="1" type="ORF">CHS0354_032771</name>
</gene>
<evidence type="ECO:0000313" key="2">
    <source>
        <dbReference type="Proteomes" id="UP001195483"/>
    </source>
</evidence>
<dbReference type="Proteomes" id="UP001195483">
    <property type="component" value="Unassembled WGS sequence"/>
</dbReference>
<sequence length="304" mass="34679">MGLSMSDPLKEDTRPKKNTLKRMRLYQVLKILKKKDARLKKGNTLQTNSLCEYVLQELDGQNLDKIANTLNMLLEKILDRKKEIEEISESRLILQRDNEGRLGEVVSQNLLEENTNLSSDTNVEYNGTQQDGIEDPIPKAYATLDSHYKEMPSRLVVNSDNVQDGIVHSVTKADAMEDSHDKEITFPVVINKNRNGKYVAGVIFVGNNNICQINGTDLMKNTDKEADNKLMVIMRRELFALKTSNTILERENRILRRRSINTANYGKKPISHLVTGRRFCPSQKSNSFPSRTVNPGSVKVWSKW</sequence>
<proteinExistence type="predicted"/>
<organism evidence="1 2">
    <name type="scientific">Potamilus streckersoni</name>
    <dbReference type="NCBI Taxonomy" id="2493646"/>
    <lineage>
        <taxon>Eukaryota</taxon>
        <taxon>Metazoa</taxon>
        <taxon>Spiralia</taxon>
        <taxon>Lophotrochozoa</taxon>
        <taxon>Mollusca</taxon>
        <taxon>Bivalvia</taxon>
        <taxon>Autobranchia</taxon>
        <taxon>Heteroconchia</taxon>
        <taxon>Palaeoheterodonta</taxon>
        <taxon>Unionida</taxon>
        <taxon>Unionoidea</taxon>
        <taxon>Unionidae</taxon>
        <taxon>Ambleminae</taxon>
        <taxon>Lampsilini</taxon>
        <taxon>Potamilus</taxon>
    </lineage>
</organism>
<accession>A0AAE0VM79</accession>
<reference evidence="1" key="3">
    <citation type="submission" date="2023-05" db="EMBL/GenBank/DDBJ databases">
        <authorList>
            <person name="Smith C.H."/>
        </authorList>
    </citation>
    <scope>NUCLEOTIDE SEQUENCE</scope>
    <source>
        <strain evidence="1">CHS0354</strain>
        <tissue evidence="1">Mantle</tissue>
    </source>
</reference>
<reference evidence="1" key="1">
    <citation type="journal article" date="2021" name="Genome Biol. Evol.">
        <title>A High-Quality Reference Genome for a Parasitic Bivalve with Doubly Uniparental Inheritance (Bivalvia: Unionida).</title>
        <authorList>
            <person name="Smith C.H."/>
        </authorList>
    </citation>
    <scope>NUCLEOTIDE SEQUENCE</scope>
    <source>
        <strain evidence="1">CHS0354</strain>
    </source>
</reference>
<keyword evidence="2" id="KW-1185">Reference proteome</keyword>
<comment type="caution">
    <text evidence="1">The sequence shown here is derived from an EMBL/GenBank/DDBJ whole genome shotgun (WGS) entry which is preliminary data.</text>
</comment>
<evidence type="ECO:0000313" key="1">
    <source>
        <dbReference type="EMBL" id="KAK3581865.1"/>
    </source>
</evidence>